<reference evidence="2 3" key="1">
    <citation type="submission" date="2019-03" db="EMBL/GenBank/DDBJ databases">
        <authorList>
            <person name="Li J."/>
        </authorList>
    </citation>
    <scope>NUCLEOTIDE SEQUENCE [LARGE SCALE GENOMIC DNA]</scope>
    <source>
        <strain evidence="2 3">3058</strain>
    </source>
</reference>
<feature type="domain" description="Haemin-degrading HemS/ChuX" evidence="1">
    <location>
        <begin position="34"/>
        <end position="156"/>
    </location>
</feature>
<feature type="domain" description="Haemin-degrading HemS/ChuX" evidence="1">
    <location>
        <begin position="207"/>
        <end position="339"/>
    </location>
</feature>
<comment type="caution">
    <text evidence="2">The sequence shown here is derived from an EMBL/GenBank/DDBJ whole genome shotgun (WGS) entry which is preliminary data.</text>
</comment>
<name>A0A4Z1BVF2_9RHOB</name>
<accession>A0A4Z1BVF2</accession>
<dbReference type="InterPro" id="IPR007845">
    <property type="entry name" value="HemS/ChuX_dom"/>
</dbReference>
<dbReference type="Pfam" id="PF05171">
    <property type="entry name" value="HemS"/>
    <property type="match status" value="2"/>
</dbReference>
<keyword evidence="3" id="KW-1185">Reference proteome</keyword>
<evidence type="ECO:0000313" key="2">
    <source>
        <dbReference type="EMBL" id="TGN60105.1"/>
    </source>
</evidence>
<dbReference type="GO" id="GO:0006826">
    <property type="term" value="P:iron ion transport"/>
    <property type="evidence" value="ECO:0007669"/>
    <property type="project" value="InterPro"/>
</dbReference>
<gene>
    <name evidence="2" type="ORF">E4L95_11010</name>
</gene>
<evidence type="ECO:0000259" key="1">
    <source>
        <dbReference type="Pfam" id="PF05171"/>
    </source>
</evidence>
<dbReference type="AlphaFoldDB" id="A0A4Z1BVF2"/>
<dbReference type="OrthoDB" id="316630at2"/>
<dbReference type="Gene3D" id="3.40.1570.10">
    <property type="entry name" value="HemS/ChuS/ChuX like domains"/>
    <property type="match status" value="2"/>
</dbReference>
<dbReference type="SUPFAM" id="SSF144064">
    <property type="entry name" value="Heme iron utilization protein-like"/>
    <property type="match status" value="1"/>
</dbReference>
<protein>
    <submittedName>
        <fullName evidence="2">Hemin-degrading factor</fullName>
    </submittedName>
</protein>
<dbReference type="Proteomes" id="UP000297972">
    <property type="component" value="Unassembled WGS sequence"/>
</dbReference>
<dbReference type="CDD" id="cd16831">
    <property type="entry name" value="HemS-like_C"/>
    <property type="match status" value="1"/>
</dbReference>
<dbReference type="EMBL" id="SRPG01000093">
    <property type="protein sequence ID" value="TGN60105.1"/>
    <property type="molecule type" value="Genomic_DNA"/>
</dbReference>
<evidence type="ECO:0000313" key="3">
    <source>
        <dbReference type="Proteomes" id="UP000297972"/>
    </source>
</evidence>
<dbReference type="CDD" id="cd16830">
    <property type="entry name" value="HemS-like_N"/>
    <property type="match status" value="1"/>
</dbReference>
<dbReference type="InterPro" id="IPR053733">
    <property type="entry name" value="Heme_Transport_Util_sf"/>
</dbReference>
<dbReference type="RefSeq" id="WP_135817657.1">
    <property type="nucleotide sequence ID" value="NZ_SRPG01000093.1"/>
</dbReference>
<proteinExistence type="predicted"/>
<sequence>MIHPTPARLDADRLDALKRQAIFRHHDFAAEMGLPEAALLEAGLRQGVLRIDATPGRLIPALGRLGEVMATTRNPACVIEKIGTYRDFQDGPRAVTGRDLAIDLRLDPRHWVHAFTVELDGLRSVQVFDAAGDAVHKIHLREASDLGAWEGLCRELALPEMTISADLAPRVAPEGALVDAAQTETLRTEWAALTGVSQLDPLARRLNMNRLGACRLAGPHHARPLPAGATEALFQAIRAQGIEVRLRIGNPGCMQIHTGPIRSLRPMGSLLNVVDARFSLHLRADLVAEVWLVNTPTPQGPALSVEAFDAQGVAVYKCCGLPKDQGGDPATWLRLVEGLPDMPGGQVVAR</sequence>
<organism evidence="2 3">
    <name type="scientific">Paracoccus liaowanqingii</name>
    <dbReference type="NCBI Taxonomy" id="2560053"/>
    <lineage>
        <taxon>Bacteria</taxon>
        <taxon>Pseudomonadati</taxon>
        <taxon>Pseudomonadota</taxon>
        <taxon>Alphaproteobacteria</taxon>
        <taxon>Rhodobacterales</taxon>
        <taxon>Paracoccaceae</taxon>
        <taxon>Paracoccus</taxon>
    </lineage>
</organism>